<proteinExistence type="predicted"/>
<feature type="region of interest" description="Disordered" evidence="1">
    <location>
        <begin position="56"/>
        <end position="80"/>
    </location>
</feature>
<name>A0A174PVB2_PARDI</name>
<evidence type="ECO:0000313" key="5">
    <source>
        <dbReference type="EMBL" id="MRZ04628.1"/>
    </source>
</evidence>
<dbReference type="RefSeq" id="WP_036617877.1">
    <property type="nucleotide sequence ID" value="NZ_CAJSZN010000002.1"/>
</dbReference>
<dbReference type="Proteomes" id="UP000450599">
    <property type="component" value="Unassembled WGS sequence"/>
</dbReference>
<dbReference type="Proteomes" id="UP000095332">
    <property type="component" value="Unassembled WGS sequence"/>
</dbReference>
<evidence type="ECO:0000313" key="8">
    <source>
        <dbReference type="Proteomes" id="UP000450599"/>
    </source>
</evidence>
<evidence type="ECO:0000256" key="1">
    <source>
        <dbReference type="SAM" id="MobiDB-lite"/>
    </source>
</evidence>
<sequence>MSATLFLLIGGYLLWIVAYLCYERNNRKKRAEKAEQILTRMAVDVSDILGKSTFSLSHSTPQIPGKNENEKPVNEADTFASEKEKYPKIVSAEELDKLFAEGDSMPEELELMEDMDVPLEFREEPTDDDPPIDDDEQDKRLPGCTPQATGIRFEDMGLAVRVAVSGEAASEEERLQAGKTLAELRNTPMFDQLISGDAEREERIGSLIELHLTAYRRRSCPDSESATETIPDTFSLSDIV</sequence>
<keyword evidence="2" id="KW-0472">Membrane</keyword>
<reference evidence="8 9" key="2">
    <citation type="journal article" date="2019" name="Nat. Med.">
        <title>A library of human gut bacterial isolates paired with longitudinal multiomics data enables mechanistic microbiome research.</title>
        <authorList>
            <person name="Poyet M."/>
            <person name="Groussin M."/>
            <person name="Gibbons S.M."/>
            <person name="Avila-Pacheco J."/>
            <person name="Jiang X."/>
            <person name="Kearney S.M."/>
            <person name="Perrotta A.R."/>
            <person name="Berdy B."/>
            <person name="Zhao S."/>
            <person name="Lieberman T.D."/>
            <person name="Swanson P.K."/>
            <person name="Smith M."/>
            <person name="Roesemann S."/>
            <person name="Alexander J.E."/>
            <person name="Rich S.A."/>
            <person name="Livny J."/>
            <person name="Vlamakis H."/>
            <person name="Clish C."/>
            <person name="Bullock K."/>
            <person name="Deik A."/>
            <person name="Scott J."/>
            <person name="Pierce K.A."/>
            <person name="Xavier R.J."/>
            <person name="Alm E.J."/>
        </authorList>
    </citation>
    <scope>NUCLEOTIDE SEQUENCE [LARGE SCALE GENOMIC DNA]</scope>
    <source>
        <strain evidence="5 9">BIOML-A10</strain>
        <strain evidence="4 8">BIOML-A11</strain>
    </source>
</reference>
<dbReference type="Proteomes" id="UP000501982">
    <property type="component" value="Chromosome"/>
</dbReference>
<dbReference type="AlphaFoldDB" id="A0A174PVB2"/>
<gene>
    <name evidence="3" type="ORF">ERS852560_00472</name>
    <name evidence="5" type="ORF">GKD54_00025</name>
    <name evidence="4" type="ORF">GKD58_00025</name>
    <name evidence="6" type="ORF">HHO38_03530</name>
</gene>
<evidence type="ECO:0000313" key="3">
    <source>
        <dbReference type="EMBL" id="CUP63556.1"/>
    </source>
</evidence>
<feature type="region of interest" description="Disordered" evidence="1">
    <location>
        <begin position="121"/>
        <end position="143"/>
    </location>
</feature>
<evidence type="ECO:0000313" key="9">
    <source>
        <dbReference type="Proteomes" id="UP000471216"/>
    </source>
</evidence>
<keyword evidence="2" id="KW-1133">Transmembrane helix</keyword>
<dbReference type="OrthoDB" id="1013731at2"/>
<keyword evidence="2" id="KW-0812">Transmembrane</keyword>
<dbReference type="EMBL" id="WKMW01000001">
    <property type="protein sequence ID" value="MRY82675.1"/>
    <property type="molecule type" value="Genomic_DNA"/>
</dbReference>
<reference evidence="6 10" key="3">
    <citation type="submission" date="2020-04" db="EMBL/GenBank/DDBJ databases">
        <title>Complete Genomes and Methylome analysis of CBBP consortium that reverse antibiotic-induced susceptibility to vancomycin-resistant Enterococcus faecium infection.</title>
        <authorList>
            <person name="Fomenkov A."/>
            <person name="Zhang Z."/>
            <person name="Pamer E."/>
            <person name="Roberts R.J."/>
        </authorList>
    </citation>
    <scope>NUCLEOTIDE SEQUENCE [LARGE SCALE GENOMIC DNA]</scope>
    <source>
        <strain evidence="10">CBBP</strain>
        <strain evidence="6">CBBP-1</strain>
    </source>
</reference>
<protein>
    <submittedName>
        <fullName evidence="4">Conjugal transfer protein</fullName>
    </submittedName>
</protein>
<feature type="compositionally biased region" description="Acidic residues" evidence="1">
    <location>
        <begin position="125"/>
        <end position="136"/>
    </location>
</feature>
<evidence type="ECO:0000256" key="2">
    <source>
        <dbReference type="SAM" id="Phobius"/>
    </source>
</evidence>
<dbReference type="Proteomes" id="UP000471216">
    <property type="component" value="Unassembled WGS sequence"/>
</dbReference>
<reference evidence="3 7" key="1">
    <citation type="submission" date="2015-09" db="EMBL/GenBank/DDBJ databases">
        <authorList>
            <consortium name="Pathogen Informatics"/>
        </authorList>
    </citation>
    <scope>NUCLEOTIDE SEQUENCE [LARGE SCALE GENOMIC DNA]</scope>
    <source>
        <strain evidence="3 7">2789STDY5834948</strain>
    </source>
</reference>
<organism evidence="3 7">
    <name type="scientific">Parabacteroides distasonis</name>
    <dbReference type="NCBI Taxonomy" id="823"/>
    <lineage>
        <taxon>Bacteria</taxon>
        <taxon>Pseudomonadati</taxon>
        <taxon>Bacteroidota</taxon>
        <taxon>Bacteroidia</taxon>
        <taxon>Bacteroidales</taxon>
        <taxon>Tannerellaceae</taxon>
        <taxon>Parabacteroides</taxon>
    </lineage>
</organism>
<evidence type="ECO:0000313" key="4">
    <source>
        <dbReference type="EMBL" id="MRY82675.1"/>
    </source>
</evidence>
<accession>A0A174PVB2</accession>
<evidence type="ECO:0000313" key="6">
    <source>
        <dbReference type="EMBL" id="QJE27461.1"/>
    </source>
</evidence>
<evidence type="ECO:0000313" key="10">
    <source>
        <dbReference type="Proteomes" id="UP000501982"/>
    </source>
</evidence>
<dbReference type="EMBL" id="WKMX01000001">
    <property type="protein sequence ID" value="MRZ04628.1"/>
    <property type="molecule type" value="Genomic_DNA"/>
</dbReference>
<dbReference type="EMBL" id="CZBM01000001">
    <property type="protein sequence ID" value="CUP63556.1"/>
    <property type="molecule type" value="Genomic_DNA"/>
</dbReference>
<evidence type="ECO:0000313" key="7">
    <source>
        <dbReference type="Proteomes" id="UP000095332"/>
    </source>
</evidence>
<feature type="compositionally biased region" description="Basic and acidic residues" evidence="1">
    <location>
        <begin position="67"/>
        <end position="80"/>
    </location>
</feature>
<feature type="transmembrane region" description="Helical" evidence="2">
    <location>
        <begin position="6"/>
        <end position="22"/>
    </location>
</feature>
<dbReference type="EMBL" id="CP051672">
    <property type="protein sequence ID" value="QJE27461.1"/>
    <property type="molecule type" value="Genomic_DNA"/>
</dbReference>